<dbReference type="HOGENOM" id="CLU_1090529_0_0_1"/>
<dbReference type="VEuPathDB" id="FungiDB:SJAG_03331"/>
<dbReference type="Proteomes" id="UP000001744">
    <property type="component" value="Unassembled WGS sequence"/>
</dbReference>
<dbReference type="AlphaFoldDB" id="B6K3Y4"/>
<sequence length="255" mass="29121">MESLKELKPNELLPQHLSLKKVHKLTAKLHSLEAKLRHSEADRLKLKLKLRARQKAETRTDEKDTDAYAEQSFSDVENVRALSARETGSLTTATSPASTCGRCKKQLMEIHSLREQNSRDRSKIRELRKALERQQIEIMEIASGVTQNPGDSPTRIFRSSSVESHTHEFAPLSSRQAYDGQSFSVIGKSRARLRQEIEQLRQNVKDLQQYISRITERALSHEGWEQLFASEDDDKQLPTLKLSCQGKLDGSPIKY</sequence>
<evidence type="ECO:0000256" key="1">
    <source>
        <dbReference type="SAM" id="Coils"/>
    </source>
</evidence>
<dbReference type="RefSeq" id="XP_002174484.1">
    <property type="nucleotide sequence ID" value="XM_002174448.1"/>
</dbReference>
<accession>B6K3Y4</accession>
<gene>
    <name evidence="2" type="ORF">SJAG_03331</name>
</gene>
<dbReference type="JaponicusDB" id="SJAG_03331"/>
<dbReference type="EMBL" id="KE651167">
    <property type="protein sequence ID" value="EEB08191.1"/>
    <property type="molecule type" value="Genomic_DNA"/>
</dbReference>
<keyword evidence="1" id="KW-0175">Coiled coil</keyword>
<proteinExistence type="predicted"/>
<evidence type="ECO:0000313" key="3">
    <source>
        <dbReference type="Proteomes" id="UP000001744"/>
    </source>
</evidence>
<organism evidence="2 3">
    <name type="scientific">Schizosaccharomyces japonicus (strain yFS275 / FY16936)</name>
    <name type="common">Fission yeast</name>
    <dbReference type="NCBI Taxonomy" id="402676"/>
    <lineage>
        <taxon>Eukaryota</taxon>
        <taxon>Fungi</taxon>
        <taxon>Dikarya</taxon>
        <taxon>Ascomycota</taxon>
        <taxon>Taphrinomycotina</taxon>
        <taxon>Schizosaccharomycetes</taxon>
        <taxon>Schizosaccharomycetales</taxon>
        <taxon>Schizosaccharomycetaceae</taxon>
        <taxon>Schizosaccharomyces</taxon>
    </lineage>
</organism>
<protein>
    <submittedName>
        <fullName evidence="2">Uncharacterized protein</fullName>
    </submittedName>
</protein>
<keyword evidence="3" id="KW-1185">Reference proteome</keyword>
<feature type="coiled-coil region" evidence="1">
    <location>
        <begin position="190"/>
        <end position="217"/>
    </location>
</feature>
<feature type="coiled-coil region" evidence="1">
    <location>
        <begin position="110"/>
        <end position="137"/>
    </location>
</feature>
<dbReference type="GeneID" id="7052495"/>
<reference evidence="2 3" key="1">
    <citation type="journal article" date="2011" name="Science">
        <title>Comparative functional genomics of the fission yeasts.</title>
        <authorList>
            <person name="Rhind N."/>
            <person name="Chen Z."/>
            <person name="Yassour M."/>
            <person name="Thompson D.A."/>
            <person name="Haas B.J."/>
            <person name="Habib N."/>
            <person name="Wapinski I."/>
            <person name="Roy S."/>
            <person name="Lin M.F."/>
            <person name="Heiman D.I."/>
            <person name="Young S.K."/>
            <person name="Furuya K."/>
            <person name="Guo Y."/>
            <person name="Pidoux A."/>
            <person name="Chen H.M."/>
            <person name="Robbertse B."/>
            <person name="Goldberg J.M."/>
            <person name="Aoki K."/>
            <person name="Bayne E.H."/>
            <person name="Berlin A.M."/>
            <person name="Desjardins C.A."/>
            <person name="Dobbs E."/>
            <person name="Dukaj L."/>
            <person name="Fan L."/>
            <person name="FitzGerald M.G."/>
            <person name="French C."/>
            <person name="Gujja S."/>
            <person name="Hansen K."/>
            <person name="Keifenheim D."/>
            <person name="Levin J.Z."/>
            <person name="Mosher R.A."/>
            <person name="Mueller C.A."/>
            <person name="Pfiffner J."/>
            <person name="Priest M."/>
            <person name="Russ C."/>
            <person name="Smialowska A."/>
            <person name="Swoboda P."/>
            <person name="Sykes S.M."/>
            <person name="Vaughn M."/>
            <person name="Vengrova S."/>
            <person name="Yoder R."/>
            <person name="Zeng Q."/>
            <person name="Allshire R."/>
            <person name="Baulcombe D."/>
            <person name="Birren B.W."/>
            <person name="Brown W."/>
            <person name="Ekwall K."/>
            <person name="Kellis M."/>
            <person name="Leatherwood J."/>
            <person name="Levin H."/>
            <person name="Margalit H."/>
            <person name="Martienssen R."/>
            <person name="Nieduszynski C.A."/>
            <person name="Spatafora J.W."/>
            <person name="Friedman N."/>
            <person name="Dalgaard J.Z."/>
            <person name="Baumann P."/>
            <person name="Niki H."/>
            <person name="Regev A."/>
            <person name="Nusbaum C."/>
        </authorList>
    </citation>
    <scope>NUCLEOTIDE SEQUENCE [LARGE SCALE GENOMIC DNA]</scope>
    <source>
        <strain evidence="3">yFS275 / FY16936</strain>
    </source>
</reference>
<feature type="coiled-coil region" evidence="1">
    <location>
        <begin position="22"/>
        <end position="49"/>
    </location>
</feature>
<name>B6K3Y4_SCHJY</name>
<evidence type="ECO:0000313" key="2">
    <source>
        <dbReference type="EMBL" id="EEB08191.1"/>
    </source>
</evidence>